<evidence type="ECO:0000256" key="2">
    <source>
        <dbReference type="ARBA" id="ARBA00005466"/>
    </source>
</evidence>
<gene>
    <name evidence="7" type="ORF">AWC05_12900</name>
</gene>
<sequence>MESWRNNISVLRGVLRGPVFTADDSAFDSEVAVFNMAVRHRPALVVGATGAGDVSEAVRFAARNGLNVAVLNTGHGPTVGADADTLMITMRRMSGIIIDAEKHWARVDAGVRFGQLVDAAALYGLAPLPGSSPGVGVVGYTLAGGASSTMGRKYGWAADHVTAMDVVTADGELRRVSSESESDLFGALLGGTSNFGVVVAMEFGLFPVTSLYAGALFYSGQHTRQVLQAYRDLTASAPDELTTGFALLNLPPLPGLPPFMKGQLTVSVRISYVGDASAGSALIDPLRVAAPVLADSVASIPYSQFASISNDPTDPAPAVEHFGLLRELTDDTIDAIVDVVGPDSGSAINIVDIRHLQGAFSKPAPFPNAVGARDAAFAMFGLTVVPPGREVADYRDSGRELLGALRPWLHDMTNPSFVGPADTLDDRIKRVYHPEVYDKLQTVKEHYDPYNRFRLNHNIPPRFAA</sequence>
<dbReference type="PANTHER" id="PTHR42973:SF39">
    <property type="entry name" value="FAD-BINDING PCMH-TYPE DOMAIN-CONTAINING PROTEIN"/>
    <property type="match status" value="1"/>
</dbReference>
<reference evidence="7 8" key="1">
    <citation type="submission" date="2016-01" db="EMBL/GenBank/DDBJ databases">
        <title>The new phylogeny of the genus Mycobacterium.</title>
        <authorList>
            <person name="Tarcisio F."/>
            <person name="Conor M."/>
            <person name="Antonella G."/>
            <person name="Elisabetta G."/>
            <person name="Giulia F.S."/>
            <person name="Sara T."/>
            <person name="Anna F."/>
            <person name="Clotilde B."/>
            <person name="Roberto B."/>
            <person name="Veronica D.S."/>
            <person name="Fabio R."/>
            <person name="Monica P."/>
            <person name="Olivier J."/>
            <person name="Enrico T."/>
            <person name="Nicola S."/>
        </authorList>
    </citation>
    <scope>NUCLEOTIDE SEQUENCE [LARGE SCALE GENOMIC DNA]</scope>
    <source>
        <strain evidence="7 8">DSM 44852</strain>
    </source>
</reference>
<feature type="domain" description="FAD-binding PCMH-type" evidence="6">
    <location>
        <begin position="38"/>
        <end position="208"/>
    </location>
</feature>
<evidence type="ECO:0000256" key="3">
    <source>
        <dbReference type="ARBA" id="ARBA00022630"/>
    </source>
</evidence>
<dbReference type="AlphaFoldDB" id="A0A1X1UGS8"/>
<dbReference type="OrthoDB" id="545125at2"/>
<organism evidence="7 8">
    <name type="scientific">Mycobacterium florentinum</name>
    <dbReference type="NCBI Taxonomy" id="292462"/>
    <lineage>
        <taxon>Bacteria</taxon>
        <taxon>Bacillati</taxon>
        <taxon>Actinomycetota</taxon>
        <taxon>Actinomycetes</taxon>
        <taxon>Mycobacteriales</taxon>
        <taxon>Mycobacteriaceae</taxon>
        <taxon>Mycobacterium</taxon>
        <taxon>Mycobacterium simiae complex</taxon>
    </lineage>
</organism>
<dbReference type="Pfam" id="PF08031">
    <property type="entry name" value="BBE"/>
    <property type="match status" value="1"/>
</dbReference>
<dbReference type="InterPro" id="IPR036318">
    <property type="entry name" value="FAD-bd_PCMH-like_sf"/>
</dbReference>
<evidence type="ECO:0000313" key="7">
    <source>
        <dbReference type="EMBL" id="ORV56034.1"/>
    </source>
</evidence>
<keyword evidence="4" id="KW-0274">FAD</keyword>
<keyword evidence="5" id="KW-0560">Oxidoreductase</keyword>
<dbReference type="InterPro" id="IPR016167">
    <property type="entry name" value="FAD-bd_PCMH_sub1"/>
</dbReference>
<keyword evidence="3" id="KW-0285">Flavoprotein</keyword>
<dbReference type="Gene3D" id="3.30.43.10">
    <property type="entry name" value="Uridine Diphospho-n-acetylenolpyruvylglucosamine Reductase, domain 2"/>
    <property type="match status" value="1"/>
</dbReference>
<dbReference type="Proteomes" id="UP000193010">
    <property type="component" value="Unassembled WGS sequence"/>
</dbReference>
<dbReference type="Pfam" id="PF01565">
    <property type="entry name" value="FAD_binding_4"/>
    <property type="match status" value="1"/>
</dbReference>
<dbReference type="Gene3D" id="3.30.465.10">
    <property type="match status" value="1"/>
</dbReference>
<dbReference type="InterPro" id="IPR016166">
    <property type="entry name" value="FAD-bd_PCMH"/>
</dbReference>
<evidence type="ECO:0000313" key="8">
    <source>
        <dbReference type="Proteomes" id="UP000193010"/>
    </source>
</evidence>
<comment type="caution">
    <text evidence="7">The sequence shown here is derived from an EMBL/GenBank/DDBJ whole genome shotgun (WGS) entry which is preliminary data.</text>
</comment>
<dbReference type="RefSeq" id="WP_085220616.1">
    <property type="nucleotide sequence ID" value="NZ_AP022576.1"/>
</dbReference>
<dbReference type="GO" id="GO:0016491">
    <property type="term" value="F:oxidoreductase activity"/>
    <property type="evidence" value="ECO:0007669"/>
    <property type="project" value="UniProtKB-KW"/>
</dbReference>
<proteinExistence type="inferred from homology"/>
<protein>
    <recommendedName>
        <fullName evidence="6">FAD-binding PCMH-type domain-containing protein</fullName>
    </recommendedName>
</protein>
<dbReference type="Gene3D" id="3.40.462.20">
    <property type="match status" value="1"/>
</dbReference>
<dbReference type="STRING" id="292462.AWC05_12900"/>
<comment type="cofactor">
    <cofactor evidence="1">
        <name>FAD</name>
        <dbReference type="ChEBI" id="CHEBI:57692"/>
    </cofactor>
</comment>
<dbReference type="InterPro" id="IPR016169">
    <property type="entry name" value="FAD-bd_PCMH_sub2"/>
</dbReference>
<dbReference type="InterPro" id="IPR012951">
    <property type="entry name" value="BBE"/>
</dbReference>
<dbReference type="PROSITE" id="PS51387">
    <property type="entry name" value="FAD_PCMH"/>
    <property type="match status" value="1"/>
</dbReference>
<evidence type="ECO:0000256" key="5">
    <source>
        <dbReference type="ARBA" id="ARBA00023002"/>
    </source>
</evidence>
<evidence type="ECO:0000256" key="4">
    <source>
        <dbReference type="ARBA" id="ARBA00022827"/>
    </source>
</evidence>
<dbReference type="PANTHER" id="PTHR42973">
    <property type="entry name" value="BINDING OXIDOREDUCTASE, PUTATIVE (AFU_ORTHOLOGUE AFUA_1G17690)-RELATED"/>
    <property type="match status" value="1"/>
</dbReference>
<keyword evidence="8" id="KW-1185">Reference proteome</keyword>
<comment type="similarity">
    <text evidence="2">Belongs to the oxygen-dependent FAD-linked oxidoreductase family.</text>
</comment>
<evidence type="ECO:0000259" key="6">
    <source>
        <dbReference type="PROSITE" id="PS51387"/>
    </source>
</evidence>
<dbReference type="InterPro" id="IPR006094">
    <property type="entry name" value="Oxid_FAD_bind_N"/>
</dbReference>
<dbReference type="EMBL" id="LQOV01000006">
    <property type="protein sequence ID" value="ORV56034.1"/>
    <property type="molecule type" value="Genomic_DNA"/>
</dbReference>
<evidence type="ECO:0000256" key="1">
    <source>
        <dbReference type="ARBA" id="ARBA00001974"/>
    </source>
</evidence>
<dbReference type="GO" id="GO:0071949">
    <property type="term" value="F:FAD binding"/>
    <property type="evidence" value="ECO:0007669"/>
    <property type="project" value="InterPro"/>
</dbReference>
<accession>A0A1X1UGS8</accession>
<dbReference type="SUPFAM" id="SSF56176">
    <property type="entry name" value="FAD-binding/transporter-associated domain-like"/>
    <property type="match status" value="1"/>
</dbReference>
<dbReference type="InterPro" id="IPR050416">
    <property type="entry name" value="FAD-linked_Oxidoreductase"/>
</dbReference>
<name>A0A1X1UGS8_MYCFL</name>